<dbReference type="InterPro" id="IPR051157">
    <property type="entry name" value="PDH/Transketolase"/>
</dbReference>
<comment type="caution">
    <text evidence="5">The sequence shown here is derived from an EMBL/GenBank/DDBJ whole genome shotgun (WGS) entry which is preliminary data.</text>
</comment>
<name>A0ABU3P706_9FIRM</name>
<dbReference type="InterPro" id="IPR005475">
    <property type="entry name" value="Transketolase-like_Pyr-bd"/>
</dbReference>
<sequence>MGKATREAYGEALKELGGRYEDIIVLDADLSKSTKTNVFAKAYPGRFFNVGIAEQNLIGTAAGLAAAGKIPFVSTFAMFAAGRAYEQVRNSVGYPRLNVKICATHAGLTVGEDGATHQAIEDIGLMRAIPGMTVIVPADATETHQAVAWAAEHKGPVYLRLGRMAVPDVFGESYRFAPGQAALLAEGADLTIIACGVMVAPARRAADELTQSGLSARVLNMPTIKPIDSAAIVKAARDTGAVVTCEEHSVIGGLGSAVAEVLGENAPVPMERVGILDTFGESGTPDALLAKYNLTVADIVRAAKRVVERKR</sequence>
<dbReference type="SMART" id="SM00861">
    <property type="entry name" value="Transket_pyr"/>
    <property type="match status" value="1"/>
</dbReference>
<keyword evidence="3" id="KW-0786">Thiamine pyrophosphate</keyword>
<proteinExistence type="predicted"/>
<dbReference type="SUPFAM" id="SSF52518">
    <property type="entry name" value="Thiamin diphosphate-binding fold (THDP-binding)"/>
    <property type="match status" value="1"/>
</dbReference>
<dbReference type="CDD" id="cd07033">
    <property type="entry name" value="TPP_PYR_DXS_TK_like"/>
    <property type="match status" value="1"/>
</dbReference>
<dbReference type="Proteomes" id="UP001254848">
    <property type="component" value="Unassembled WGS sequence"/>
</dbReference>
<evidence type="ECO:0000313" key="5">
    <source>
        <dbReference type="EMBL" id="MDT8903936.1"/>
    </source>
</evidence>
<dbReference type="InterPro" id="IPR029061">
    <property type="entry name" value="THDP-binding"/>
</dbReference>
<dbReference type="SUPFAM" id="SSF52922">
    <property type="entry name" value="TK C-terminal domain-like"/>
    <property type="match status" value="1"/>
</dbReference>
<comment type="cofactor">
    <cofactor evidence="1">
        <name>thiamine diphosphate</name>
        <dbReference type="ChEBI" id="CHEBI:58937"/>
    </cofactor>
</comment>
<accession>A0ABU3P706</accession>
<dbReference type="PANTHER" id="PTHR43825">
    <property type="entry name" value="PYRUVATE DEHYDROGENASE E1 COMPONENT"/>
    <property type="match status" value="1"/>
</dbReference>
<dbReference type="PANTHER" id="PTHR43825:SF1">
    <property type="entry name" value="TRANSKETOLASE-LIKE PYRIMIDINE-BINDING DOMAIN-CONTAINING PROTEIN"/>
    <property type="match status" value="1"/>
</dbReference>
<evidence type="ECO:0000259" key="4">
    <source>
        <dbReference type="SMART" id="SM00861"/>
    </source>
</evidence>
<reference evidence="5 6" key="1">
    <citation type="submission" date="2023-07" db="EMBL/GenBank/DDBJ databases">
        <title>The novel representative of Negativicutes class, Anaeroselena agilis gen. nov. sp. nov.</title>
        <authorList>
            <person name="Prokofeva M.I."/>
            <person name="Elcheninov A.G."/>
            <person name="Klyukina A."/>
            <person name="Kublanov I.V."/>
            <person name="Frolov E.N."/>
            <person name="Podosokorskaya O.A."/>
        </authorList>
    </citation>
    <scope>NUCLEOTIDE SEQUENCE [LARGE SCALE GENOMIC DNA]</scope>
    <source>
        <strain evidence="5 6">4137-cl</strain>
    </source>
</reference>
<dbReference type="Gene3D" id="3.40.50.920">
    <property type="match status" value="1"/>
</dbReference>
<keyword evidence="2" id="KW-0808">Transferase</keyword>
<gene>
    <name evidence="5" type="ORF">Q4T40_22110</name>
</gene>
<evidence type="ECO:0000256" key="1">
    <source>
        <dbReference type="ARBA" id="ARBA00001964"/>
    </source>
</evidence>
<evidence type="ECO:0000256" key="2">
    <source>
        <dbReference type="ARBA" id="ARBA00022679"/>
    </source>
</evidence>
<dbReference type="Pfam" id="PF02779">
    <property type="entry name" value="Transket_pyr"/>
    <property type="match status" value="1"/>
</dbReference>
<dbReference type="InterPro" id="IPR009014">
    <property type="entry name" value="Transketo_C/PFOR_II"/>
</dbReference>
<evidence type="ECO:0000256" key="3">
    <source>
        <dbReference type="ARBA" id="ARBA00023052"/>
    </source>
</evidence>
<dbReference type="EMBL" id="JAUOZS010000001">
    <property type="protein sequence ID" value="MDT8903936.1"/>
    <property type="molecule type" value="Genomic_DNA"/>
</dbReference>
<dbReference type="InterPro" id="IPR020826">
    <property type="entry name" value="Transketolase_BS"/>
</dbReference>
<dbReference type="RefSeq" id="WP_413782376.1">
    <property type="nucleotide sequence ID" value="NZ_JAUOZS010000001.1"/>
</dbReference>
<feature type="domain" description="Transketolase-like pyrimidine-binding" evidence="4">
    <location>
        <begin position="3"/>
        <end position="168"/>
    </location>
</feature>
<dbReference type="Gene3D" id="3.40.50.970">
    <property type="match status" value="1"/>
</dbReference>
<evidence type="ECO:0000313" key="6">
    <source>
        <dbReference type="Proteomes" id="UP001254848"/>
    </source>
</evidence>
<dbReference type="PROSITE" id="PS00802">
    <property type="entry name" value="TRANSKETOLASE_2"/>
    <property type="match status" value="1"/>
</dbReference>
<keyword evidence="6" id="KW-1185">Reference proteome</keyword>
<organism evidence="5 6">
    <name type="scientific">Anaeroselena agilis</name>
    <dbReference type="NCBI Taxonomy" id="3063788"/>
    <lineage>
        <taxon>Bacteria</taxon>
        <taxon>Bacillati</taxon>
        <taxon>Bacillota</taxon>
        <taxon>Negativicutes</taxon>
        <taxon>Acetonemataceae</taxon>
        <taxon>Anaeroselena</taxon>
    </lineage>
</organism>
<dbReference type="Pfam" id="PF02780">
    <property type="entry name" value="Transketolase_C"/>
    <property type="match status" value="1"/>
</dbReference>
<protein>
    <submittedName>
        <fullName evidence="5">Transketolase family protein</fullName>
    </submittedName>
</protein>
<dbReference type="InterPro" id="IPR033248">
    <property type="entry name" value="Transketolase_C"/>
</dbReference>